<feature type="domain" description="Carboxylesterase type B" evidence="7">
    <location>
        <begin position="210"/>
        <end position="506"/>
    </location>
</feature>
<dbReference type="GO" id="GO:0052689">
    <property type="term" value="F:carboxylic ester hydrolase activity"/>
    <property type="evidence" value="ECO:0007669"/>
    <property type="project" value="UniProtKB-KW"/>
</dbReference>
<keyword evidence="2" id="KW-0719">Serine esterase</keyword>
<dbReference type="InterPro" id="IPR029058">
    <property type="entry name" value="AB_hydrolase_fold"/>
</dbReference>
<sequence length="521" mass="58471">MIFLWHVFWFASSYKIDTILANPLQVEIDNGLVEGRQLSSSLFAWSGIPFAKPPVGELRFELPMPVSNWEDVWNATFERNQCVQTLLGEENYIGDEDYQLVSEDVIVVTFNYRLGILGFAFTDDDAMPGNLGLKDQICALQWVQRNIEAFGGDKNTVTIFGQSAGAASVAYLVMSPSAKDLFHRAIIQSGSTLCLWSLSKVAREATFNMISGSTLCLWSLSKVAREATFKTGRQLGIITISSRYLIDQLRTIPVSNLQNASMTVVNAYLLEDPLNGLVFAPVIEPASTVNPITTTSTYADLLSGFFNRVPLLMGFTSFEALAAESMIDMWYLYLLQYQILPSRLVPDSMNVFTIIKPIVGSRIQNHYAGATGSIIFPGENFLHYMSDNEFVRPIEKMARLTCPYTPTYFYKFSYRHDPTAAGVGHAGELPYIFNSPYNNPNDIITKNRMVRMWTNFAKTANPTPTEDPVLGNYVLPTVTPQIVNYIDIDNNLTIAQNPNKVDVDFWSNLFRDFANPPFITY</sequence>
<feature type="domain" description="Carboxylesterase type B" evidence="7">
    <location>
        <begin position="24"/>
        <end position="86"/>
    </location>
</feature>
<evidence type="ECO:0000259" key="7">
    <source>
        <dbReference type="Pfam" id="PF00135"/>
    </source>
</evidence>
<dbReference type="EC" id="3.1.1.-" evidence="6"/>
<evidence type="ECO:0000313" key="8">
    <source>
        <dbReference type="EMBL" id="KAK9730554.1"/>
    </source>
</evidence>
<organism evidence="8 9">
    <name type="scientific">Popillia japonica</name>
    <name type="common">Japanese beetle</name>
    <dbReference type="NCBI Taxonomy" id="7064"/>
    <lineage>
        <taxon>Eukaryota</taxon>
        <taxon>Metazoa</taxon>
        <taxon>Ecdysozoa</taxon>
        <taxon>Arthropoda</taxon>
        <taxon>Hexapoda</taxon>
        <taxon>Insecta</taxon>
        <taxon>Pterygota</taxon>
        <taxon>Neoptera</taxon>
        <taxon>Endopterygota</taxon>
        <taxon>Coleoptera</taxon>
        <taxon>Polyphaga</taxon>
        <taxon>Scarabaeiformia</taxon>
        <taxon>Scarabaeidae</taxon>
        <taxon>Rutelinae</taxon>
        <taxon>Popillia</taxon>
    </lineage>
</organism>
<feature type="domain" description="Carboxylesterase type B" evidence="7">
    <location>
        <begin position="97"/>
        <end position="207"/>
    </location>
</feature>
<dbReference type="Proteomes" id="UP001458880">
    <property type="component" value="Unassembled WGS sequence"/>
</dbReference>
<gene>
    <name evidence="8" type="ORF">QE152_g14430</name>
</gene>
<keyword evidence="4" id="KW-1015">Disulfide bond</keyword>
<dbReference type="PANTHER" id="PTHR11559">
    <property type="entry name" value="CARBOXYLESTERASE"/>
    <property type="match status" value="1"/>
</dbReference>
<name>A0AAW1L9J0_POPJA</name>
<dbReference type="PROSITE" id="PS00122">
    <property type="entry name" value="CARBOXYLESTERASE_B_1"/>
    <property type="match status" value="1"/>
</dbReference>
<accession>A0AAW1L9J0</accession>
<evidence type="ECO:0000256" key="3">
    <source>
        <dbReference type="ARBA" id="ARBA00022801"/>
    </source>
</evidence>
<comment type="similarity">
    <text evidence="1 6">Belongs to the type-B carboxylesterase/lipase family.</text>
</comment>
<dbReference type="InterPro" id="IPR019826">
    <property type="entry name" value="Carboxylesterase_B_AS"/>
</dbReference>
<dbReference type="InterPro" id="IPR002018">
    <property type="entry name" value="CarbesteraseB"/>
</dbReference>
<dbReference type="SUPFAM" id="SSF53474">
    <property type="entry name" value="alpha/beta-Hydrolases"/>
    <property type="match status" value="1"/>
</dbReference>
<keyword evidence="6" id="KW-0732">Signal</keyword>
<evidence type="ECO:0000256" key="1">
    <source>
        <dbReference type="ARBA" id="ARBA00005964"/>
    </source>
</evidence>
<keyword evidence="9" id="KW-1185">Reference proteome</keyword>
<dbReference type="Pfam" id="PF00135">
    <property type="entry name" value="COesterase"/>
    <property type="match status" value="3"/>
</dbReference>
<feature type="chain" id="PRO_5043099293" description="Carboxylic ester hydrolase" evidence="6">
    <location>
        <begin position="22"/>
        <end position="521"/>
    </location>
</feature>
<keyword evidence="3 6" id="KW-0378">Hydrolase</keyword>
<evidence type="ECO:0000313" key="9">
    <source>
        <dbReference type="Proteomes" id="UP001458880"/>
    </source>
</evidence>
<proteinExistence type="inferred from homology"/>
<dbReference type="AlphaFoldDB" id="A0AAW1L9J0"/>
<feature type="signal peptide" evidence="6">
    <location>
        <begin position="1"/>
        <end position="21"/>
    </location>
</feature>
<dbReference type="EMBL" id="JASPKY010000145">
    <property type="protein sequence ID" value="KAK9730554.1"/>
    <property type="molecule type" value="Genomic_DNA"/>
</dbReference>
<reference evidence="8 9" key="1">
    <citation type="journal article" date="2024" name="BMC Genomics">
        <title>De novo assembly and annotation of Popillia japonica's genome with initial clues to its potential as an invasive pest.</title>
        <authorList>
            <person name="Cucini C."/>
            <person name="Boschi S."/>
            <person name="Funari R."/>
            <person name="Cardaioli E."/>
            <person name="Iannotti N."/>
            <person name="Marturano G."/>
            <person name="Paoli F."/>
            <person name="Bruttini M."/>
            <person name="Carapelli A."/>
            <person name="Frati F."/>
            <person name="Nardi F."/>
        </authorList>
    </citation>
    <scope>NUCLEOTIDE SEQUENCE [LARGE SCALE GENOMIC DNA]</scope>
    <source>
        <strain evidence="8">DMR45628</strain>
    </source>
</reference>
<protein>
    <recommendedName>
        <fullName evidence="6">Carboxylic ester hydrolase</fullName>
        <ecNumber evidence="6">3.1.1.-</ecNumber>
    </recommendedName>
</protein>
<evidence type="ECO:0000256" key="4">
    <source>
        <dbReference type="ARBA" id="ARBA00023157"/>
    </source>
</evidence>
<comment type="caution">
    <text evidence="8">The sequence shown here is derived from an EMBL/GenBank/DDBJ whole genome shotgun (WGS) entry which is preliminary data.</text>
</comment>
<evidence type="ECO:0000256" key="6">
    <source>
        <dbReference type="RuleBase" id="RU361235"/>
    </source>
</evidence>
<evidence type="ECO:0000256" key="5">
    <source>
        <dbReference type="ARBA" id="ARBA00023180"/>
    </source>
</evidence>
<keyword evidence="5" id="KW-0325">Glycoprotein</keyword>
<evidence type="ECO:0000256" key="2">
    <source>
        <dbReference type="ARBA" id="ARBA00022487"/>
    </source>
</evidence>
<dbReference type="Gene3D" id="3.40.50.1820">
    <property type="entry name" value="alpha/beta hydrolase"/>
    <property type="match status" value="3"/>
</dbReference>
<dbReference type="InterPro" id="IPR050309">
    <property type="entry name" value="Type-B_Carboxylest/Lipase"/>
</dbReference>